<dbReference type="EMBL" id="FOIL01000006">
    <property type="protein sequence ID" value="SET14127.1"/>
    <property type="molecule type" value="Genomic_DNA"/>
</dbReference>
<evidence type="ECO:0000313" key="8">
    <source>
        <dbReference type="EMBL" id="SET14127.1"/>
    </source>
</evidence>
<feature type="transmembrane region" description="Helical" evidence="6">
    <location>
        <begin position="446"/>
        <end position="466"/>
    </location>
</feature>
<sequence length="804" mass="88578">MSGFKACLFKDLKLFFKRAGVLSLLLPLLLYTAMYFGFRSFSSSAAVQPFPIAIRDEDNTLMSRNLILQMKDIPMFSEVRVLENGETDREVLEQGAAAVVTIPQYLFYKMYAVEECPVDVAVNDRMELPSALFRSIFGSIMSIMESDESSFRGAYRYMYTLQNGADAAARDLEDPDIREEINRKASSELLSDALGRQTIFDTEYSASRIMITSVLRDILAGIFLIMVLGYAVTALKTIPEERRLGVIPRLEALGHSSIVFYLSKLIAVFLLLMPILLGLFCLLPRKAFWMILPWTALLILLGFLEILLIAEIARDSRWIQQIGNLFLLLMLISGGTFWPRAALPGFLRAVSGLSVSYYFSEILEIASNRMLYTPEHLIKATCTPPMILCGVLFILILIMKPIRKLRYVSASAASASGMTDPVAPASSAFTSSLAGWKALVFFGNPFRMLLILLFSGILLFSVETAVSRRQSSVRISILDLDQTEYSAELIRTLRAQDGVTITDDGGIFSLEAEPEGTLTIPRGFGNLIAAGKPLTVHYEAARDTYSEQSTREIISGAVISKKSLYKARAMVENEIGRTLSDEEFSDMKEMIRAERASMPDSYRITTLSGLEENAGEKNSLSSTGIVENFLPDTWTFSILVVTILSLTYTSVRGSKSMRAADRRLRTMPRGPIRAVVSDTLPIAGLLLIIQFAGLALGGNLNPYAAASSVLFSVLMAQFGLWISSVVSTEGRVDGLACFLSIMILLIGGCFLDLSVLSDTMRLVTWISPAGLARAVMKKSAAAAGLLLLENVILTVILLRKRDIG</sequence>
<feature type="transmembrane region" description="Helical" evidence="6">
    <location>
        <begin position="735"/>
        <end position="756"/>
    </location>
</feature>
<dbReference type="GO" id="GO:0140359">
    <property type="term" value="F:ABC-type transporter activity"/>
    <property type="evidence" value="ECO:0007669"/>
    <property type="project" value="InterPro"/>
</dbReference>
<feature type="transmembrane region" description="Helical" evidence="6">
    <location>
        <begin position="780"/>
        <end position="798"/>
    </location>
</feature>
<evidence type="ECO:0000256" key="2">
    <source>
        <dbReference type="ARBA" id="ARBA00022475"/>
    </source>
</evidence>
<dbReference type="Pfam" id="PF12698">
    <property type="entry name" value="ABC2_membrane_3"/>
    <property type="match status" value="2"/>
</dbReference>
<protein>
    <submittedName>
        <fullName evidence="8">ABC-2 family transporter protein</fullName>
    </submittedName>
</protein>
<evidence type="ECO:0000256" key="3">
    <source>
        <dbReference type="ARBA" id="ARBA00022692"/>
    </source>
</evidence>
<feature type="transmembrane region" description="Helical" evidence="6">
    <location>
        <begin position="672"/>
        <end position="697"/>
    </location>
</feature>
<organism evidence="8 9">
    <name type="scientific">[Clostridium] aminophilum</name>
    <dbReference type="NCBI Taxonomy" id="1526"/>
    <lineage>
        <taxon>Bacteria</taxon>
        <taxon>Bacillati</taxon>
        <taxon>Bacillota</taxon>
        <taxon>Clostridia</taxon>
        <taxon>Lachnospirales</taxon>
        <taxon>Lachnospiraceae</taxon>
    </lineage>
</organism>
<dbReference type="AlphaFoldDB" id="A0A1I0C3T5"/>
<feature type="transmembrane region" description="Helical" evidence="6">
    <location>
        <begin position="634"/>
        <end position="651"/>
    </location>
</feature>
<dbReference type="GO" id="GO:0005886">
    <property type="term" value="C:plasma membrane"/>
    <property type="evidence" value="ECO:0007669"/>
    <property type="project" value="UniProtKB-SubCell"/>
</dbReference>
<evidence type="ECO:0000256" key="1">
    <source>
        <dbReference type="ARBA" id="ARBA00004651"/>
    </source>
</evidence>
<dbReference type="RefSeq" id="WP_074648711.1">
    <property type="nucleotide sequence ID" value="NZ_FOIL01000006.1"/>
</dbReference>
<dbReference type="InterPro" id="IPR013525">
    <property type="entry name" value="ABC2_TM"/>
</dbReference>
<keyword evidence="3 6" id="KW-0812">Transmembrane</keyword>
<dbReference type="Proteomes" id="UP000199820">
    <property type="component" value="Unassembled WGS sequence"/>
</dbReference>
<dbReference type="OrthoDB" id="2064737at2"/>
<comment type="subcellular location">
    <subcellularLocation>
        <location evidence="1">Cell membrane</location>
        <topology evidence="1">Multi-pass membrane protein</topology>
    </subcellularLocation>
</comment>
<evidence type="ECO:0000256" key="6">
    <source>
        <dbReference type="SAM" id="Phobius"/>
    </source>
</evidence>
<keyword evidence="5 6" id="KW-0472">Membrane</keyword>
<gene>
    <name evidence="8" type="ORF">SAMN04487771_10067</name>
</gene>
<feature type="transmembrane region" description="Helical" evidence="6">
    <location>
        <begin position="322"/>
        <end position="341"/>
    </location>
</feature>
<accession>A0A1I0C3T5</accession>
<evidence type="ECO:0000256" key="5">
    <source>
        <dbReference type="ARBA" id="ARBA00023136"/>
    </source>
</evidence>
<evidence type="ECO:0000313" key="9">
    <source>
        <dbReference type="Proteomes" id="UP000199820"/>
    </source>
</evidence>
<keyword evidence="9" id="KW-1185">Reference proteome</keyword>
<dbReference type="PANTHER" id="PTHR30294:SF29">
    <property type="entry name" value="MULTIDRUG ABC TRANSPORTER PERMEASE YBHS-RELATED"/>
    <property type="match status" value="1"/>
</dbReference>
<feature type="transmembrane region" description="Helical" evidence="6">
    <location>
        <begin position="258"/>
        <end position="281"/>
    </location>
</feature>
<feature type="transmembrane region" description="Helical" evidence="6">
    <location>
        <begin position="287"/>
        <end position="310"/>
    </location>
</feature>
<reference evidence="8 9" key="1">
    <citation type="submission" date="2016-10" db="EMBL/GenBank/DDBJ databases">
        <authorList>
            <person name="de Groot N.N."/>
        </authorList>
    </citation>
    <scope>NUCLEOTIDE SEQUENCE [LARGE SCALE GENOMIC DNA]</scope>
    <source>
        <strain evidence="8 9">KH1P1</strain>
    </source>
</reference>
<keyword evidence="4 6" id="KW-1133">Transmembrane helix</keyword>
<dbReference type="PANTHER" id="PTHR30294">
    <property type="entry name" value="MEMBRANE COMPONENT OF ABC TRANSPORTER YHHJ-RELATED"/>
    <property type="match status" value="1"/>
</dbReference>
<keyword evidence="2" id="KW-1003">Cell membrane</keyword>
<evidence type="ECO:0000256" key="4">
    <source>
        <dbReference type="ARBA" id="ARBA00022989"/>
    </source>
</evidence>
<proteinExistence type="predicted"/>
<dbReference type="InterPro" id="IPR051449">
    <property type="entry name" value="ABC-2_transporter_component"/>
</dbReference>
<feature type="transmembrane region" description="Helical" evidence="6">
    <location>
        <begin position="377"/>
        <end position="398"/>
    </location>
</feature>
<name>A0A1I0C3T5_9FIRM</name>
<feature type="transmembrane region" description="Helical" evidence="6">
    <location>
        <begin position="703"/>
        <end position="723"/>
    </location>
</feature>
<feature type="transmembrane region" description="Helical" evidence="6">
    <location>
        <begin position="218"/>
        <end position="238"/>
    </location>
</feature>
<dbReference type="STRING" id="1526.SAMN02910262_01190"/>
<evidence type="ECO:0000259" key="7">
    <source>
        <dbReference type="Pfam" id="PF12698"/>
    </source>
</evidence>
<feature type="domain" description="ABC-2 type transporter transmembrane" evidence="7">
    <location>
        <begin position="22"/>
        <end position="397"/>
    </location>
</feature>
<feature type="domain" description="ABC-2 type transporter transmembrane" evidence="7">
    <location>
        <begin position="449"/>
        <end position="769"/>
    </location>
</feature>